<feature type="domain" description="GH18" evidence="15">
    <location>
        <begin position="556"/>
        <end position="932"/>
    </location>
</feature>
<feature type="chain" id="PRO_5015863194" description="chitinase" evidence="13">
    <location>
        <begin position="19"/>
        <end position="1324"/>
    </location>
</feature>
<dbReference type="GO" id="GO:0008843">
    <property type="term" value="F:endochitinase activity"/>
    <property type="evidence" value="ECO:0007669"/>
    <property type="project" value="UniProtKB-EC"/>
</dbReference>
<dbReference type="InterPro" id="IPR018392">
    <property type="entry name" value="LysM"/>
</dbReference>
<dbReference type="PROSITE" id="PS01095">
    <property type="entry name" value="GH18_1"/>
    <property type="match status" value="1"/>
</dbReference>
<name>A0A2V1EE57_9PLEO</name>
<evidence type="ECO:0000256" key="4">
    <source>
        <dbReference type="ARBA" id="ARBA00022669"/>
    </source>
</evidence>
<comment type="similarity">
    <text evidence="2">Belongs to the glycosyl hydrolase 18 family. Chitinase class V subfamily.</text>
</comment>
<keyword evidence="5 11" id="KW-0378">Hydrolase</keyword>
<evidence type="ECO:0000256" key="1">
    <source>
        <dbReference type="ARBA" id="ARBA00000822"/>
    </source>
</evidence>
<evidence type="ECO:0000256" key="5">
    <source>
        <dbReference type="ARBA" id="ARBA00022801"/>
    </source>
</evidence>
<dbReference type="PANTHER" id="PTHR47700">
    <property type="entry name" value="V CHITINASE, PUTATIVE (AFU_ORTHOLOGUE AFUA_6G13720)-RELATED"/>
    <property type="match status" value="1"/>
</dbReference>
<dbReference type="STRING" id="97972.A0A2V1EE57"/>
<dbReference type="InterPro" id="IPR017853">
    <property type="entry name" value="GH"/>
</dbReference>
<dbReference type="GO" id="GO:0006032">
    <property type="term" value="P:chitin catabolic process"/>
    <property type="evidence" value="ECO:0007669"/>
    <property type="project" value="UniProtKB-KW"/>
</dbReference>
<feature type="domain" description="LysM" evidence="14">
    <location>
        <begin position="347"/>
        <end position="393"/>
    </location>
</feature>
<dbReference type="Gene3D" id="3.30.60.10">
    <property type="entry name" value="Endochitinase-like"/>
    <property type="match status" value="1"/>
</dbReference>
<dbReference type="GO" id="GO:0000272">
    <property type="term" value="P:polysaccharide catabolic process"/>
    <property type="evidence" value="ECO:0007669"/>
    <property type="project" value="UniProtKB-KW"/>
</dbReference>
<dbReference type="SUPFAM" id="SSF54556">
    <property type="entry name" value="Chitinase insertion domain"/>
    <property type="match status" value="1"/>
</dbReference>
<organism evidence="16 17">
    <name type="scientific">Periconia macrospinosa</name>
    <dbReference type="NCBI Taxonomy" id="97972"/>
    <lineage>
        <taxon>Eukaryota</taxon>
        <taxon>Fungi</taxon>
        <taxon>Dikarya</taxon>
        <taxon>Ascomycota</taxon>
        <taxon>Pezizomycotina</taxon>
        <taxon>Dothideomycetes</taxon>
        <taxon>Pleosporomycetidae</taxon>
        <taxon>Pleosporales</taxon>
        <taxon>Massarineae</taxon>
        <taxon>Periconiaceae</taxon>
        <taxon>Periconia</taxon>
    </lineage>
</organism>
<dbReference type="InterPro" id="IPR053214">
    <property type="entry name" value="LysM12-like"/>
</dbReference>
<feature type="signal peptide" evidence="13">
    <location>
        <begin position="1"/>
        <end position="18"/>
    </location>
</feature>
<evidence type="ECO:0000313" key="17">
    <source>
        <dbReference type="Proteomes" id="UP000244855"/>
    </source>
</evidence>
<comment type="catalytic activity">
    <reaction evidence="1">
        <text>Random endo-hydrolysis of N-acetyl-beta-D-glucosaminide (1-&gt;4)-beta-linkages in chitin and chitodextrins.</text>
        <dbReference type="EC" id="3.2.1.14"/>
    </reaction>
</comment>
<evidence type="ECO:0000259" key="14">
    <source>
        <dbReference type="PROSITE" id="PS51782"/>
    </source>
</evidence>
<proteinExistence type="inferred from homology"/>
<keyword evidence="7" id="KW-0843">Virulence</keyword>
<dbReference type="PROSITE" id="PS51782">
    <property type="entry name" value="LYSM"/>
    <property type="match status" value="2"/>
</dbReference>
<keyword evidence="10" id="KW-0624">Polysaccharide degradation</keyword>
<evidence type="ECO:0000256" key="13">
    <source>
        <dbReference type="SAM" id="SignalP"/>
    </source>
</evidence>
<feature type="domain" description="LysM" evidence="14">
    <location>
        <begin position="284"/>
        <end position="328"/>
    </location>
</feature>
<dbReference type="InterPro" id="IPR029070">
    <property type="entry name" value="Chitinase_insertion_sf"/>
</dbReference>
<evidence type="ECO:0000256" key="2">
    <source>
        <dbReference type="ARBA" id="ARBA00008682"/>
    </source>
</evidence>
<dbReference type="EMBL" id="KZ805300">
    <property type="protein sequence ID" value="PVI08686.1"/>
    <property type="molecule type" value="Genomic_DNA"/>
</dbReference>
<dbReference type="PROSITE" id="PS51910">
    <property type="entry name" value="GH18_2"/>
    <property type="match status" value="1"/>
</dbReference>
<dbReference type="OrthoDB" id="73875at2759"/>
<dbReference type="SMART" id="SM00257">
    <property type="entry name" value="LysM"/>
    <property type="match status" value="3"/>
</dbReference>
<accession>A0A2V1EE57</accession>
<dbReference type="SUPFAM" id="SSF54106">
    <property type="entry name" value="LysM domain"/>
    <property type="match status" value="1"/>
</dbReference>
<dbReference type="SUPFAM" id="SSF51445">
    <property type="entry name" value="(Trans)glycosidases"/>
    <property type="match status" value="1"/>
</dbReference>
<dbReference type="SUPFAM" id="SSF57016">
    <property type="entry name" value="Plant lectins/antimicrobial peptides"/>
    <property type="match status" value="1"/>
</dbReference>
<dbReference type="Pfam" id="PF01476">
    <property type="entry name" value="LysM"/>
    <property type="match status" value="3"/>
</dbReference>
<protein>
    <recommendedName>
        <fullName evidence="3">chitinase</fullName>
        <ecNumber evidence="3">3.2.1.14</ecNumber>
    </recommendedName>
</protein>
<dbReference type="Gene3D" id="3.10.50.10">
    <property type="match status" value="1"/>
</dbReference>
<dbReference type="CDD" id="cd00035">
    <property type="entry name" value="ChtBD1"/>
    <property type="match status" value="1"/>
</dbReference>
<evidence type="ECO:0000256" key="11">
    <source>
        <dbReference type="RuleBase" id="RU000489"/>
    </source>
</evidence>
<dbReference type="Gene3D" id="3.10.350.10">
    <property type="entry name" value="LysM domain"/>
    <property type="match status" value="2"/>
</dbReference>
<dbReference type="InterPro" id="IPR001579">
    <property type="entry name" value="Glyco_hydro_18_chit_AS"/>
</dbReference>
<dbReference type="Proteomes" id="UP000244855">
    <property type="component" value="Unassembled WGS sequence"/>
</dbReference>
<keyword evidence="6" id="KW-0146">Chitin degradation</keyword>
<evidence type="ECO:0000256" key="12">
    <source>
        <dbReference type="SAM" id="Phobius"/>
    </source>
</evidence>
<dbReference type="InterPro" id="IPR036779">
    <property type="entry name" value="LysM_dom_sf"/>
</dbReference>
<dbReference type="CDD" id="cd02878">
    <property type="entry name" value="GH18_zymocin_alpha"/>
    <property type="match status" value="1"/>
</dbReference>
<dbReference type="GO" id="GO:0008061">
    <property type="term" value="F:chitin binding"/>
    <property type="evidence" value="ECO:0007669"/>
    <property type="project" value="UniProtKB-KW"/>
</dbReference>
<evidence type="ECO:0000256" key="7">
    <source>
        <dbReference type="ARBA" id="ARBA00023026"/>
    </source>
</evidence>
<evidence type="ECO:0000256" key="10">
    <source>
        <dbReference type="ARBA" id="ARBA00023326"/>
    </source>
</evidence>
<keyword evidence="12" id="KW-0472">Membrane</keyword>
<keyword evidence="9 11" id="KW-0326">Glycosidase</keyword>
<gene>
    <name evidence="16" type="ORF">DM02DRAFT_679522</name>
</gene>
<reference evidence="16 17" key="1">
    <citation type="journal article" date="2018" name="Sci. Rep.">
        <title>Comparative genomics provides insights into the lifestyle and reveals functional heterogeneity of dark septate endophytic fungi.</title>
        <authorList>
            <person name="Knapp D.G."/>
            <person name="Nemeth J.B."/>
            <person name="Barry K."/>
            <person name="Hainaut M."/>
            <person name="Henrissat B."/>
            <person name="Johnson J."/>
            <person name="Kuo A."/>
            <person name="Lim J.H.P."/>
            <person name="Lipzen A."/>
            <person name="Nolan M."/>
            <person name="Ohm R.A."/>
            <person name="Tamas L."/>
            <person name="Grigoriev I.V."/>
            <person name="Spatafora J.W."/>
            <person name="Nagy L.G."/>
            <person name="Kovacs G.M."/>
        </authorList>
    </citation>
    <scope>NUCLEOTIDE SEQUENCE [LARGE SCALE GENOMIC DNA]</scope>
    <source>
        <strain evidence="16 17">DSE2036</strain>
    </source>
</reference>
<keyword evidence="12" id="KW-0812">Transmembrane</keyword>
<evidence type="ECO:0000256" key="8">
    <source>
        <dbReference type="ARBA" id="ARBA00023277"/>
    </source>
</evidence>
<sequence>MKVLLYRFLPHVLLLGSAVKTNDTSSRADWFLYSDAERLAVCNETMLIDMVVQNAEADIEGKVITRACTADYESVIKPAFIAEEEKASLCTTANRVLTNASVYLHQPTASDSEFSNNHLLSAGLQIANHLALQIPSCNHNSMEFAYSQSLAIGLFAGTEVHQHGLTSDVLGKFLEHAQANMISKTTIVQLCGAKGRGADYNIGIVATTAKNLPFVQKAINIWSSGECIPTGANTGEPWMQVTIRTPSLLDEIPGNNTNSTSQRLSNSLANLGRRAHLSVRADCKTAEVQSGDGCSAVASRCGISLSDLEKYNRDNLCNTLVKDEVVCCGSGTLPNTLPPGNSDGTCKTREVVSGDDCTTLPAKCGISSNDFKKANNRGTNFCNNLLEGQQVCCTDGKYPDLKPKPDADGNCATYLTKKDDSCSKIAVARDLNVTDLLDFNRDTWGWNGCKPEVFYPDFLMCVSKGTPPMPAIVPNADCGPTKPDTVKPPSGTNISMLNPCPLNVCCNIWGHCGLSDDFCVVSKSETGAPGTSAPGKNGCVSNCGRDIIKGNAPEKKIKVAYYESWNFNRKCLNMRVTSIPSEYTHIHFAFANVTRGTYKPEITDESTKLEFEDFKKMKNVKKIISFGGWAFSTEPGTFNILREAAQPANRETFKNNLISFMNEHNLDGIDLDWEYPGAPDIPTIPSDDPVNGMNYYRLLSSLKSSVGPDKSVSFAAPASYWYLKAFPIKDMAKALDYIIYMTYDLHGQWDYDNKWTSPGCPTGNCLRSHVNETETKEALSMITKAGADSGKVVVGVASYGRSFKMEQSGCDSEDCKFTGSPRVSNAYKGRCTDTGGYISNAEIQEIISRGNVQKKYTKEGSNILVFNDTEWVAYMDDEMKASRSKFYDEYNFAGTTDWAIDLQRFWDGDDGSDDDDEEEEINDKYWAACEGQYSTIQQLKDRKDSIPGHCMEQYIADVQVAILDGALKKYKSLVDSDYDKKFSIYEKYVKSQIPGQINNFMASDKVDKYFKCTDYKSVGTCCRDCRFGGSCLDGCIKGADCKGGKGDYPMDKCPKMEFPPKALSTDYIPNATFSFTDESGFYKDISDSFGIDKEWISIGKRHMRTNNGCQYAGKDVNECLEKNSNYFRNYPLASGNIKIFNPKDIIGDSYPKANDMLSRFRDMQVAAVWDEEVVASDMVDAMSLPVLSTEEAVASMEKIVEKANEIEKKEREEMILLFITSVLFFIPFVGNAAGAAGLTAVRTIARLIGSVGDAAITIYDIVKNPEGAFLAVFTYVAGAGVGRGGFRNAANSRRSIPTKDIDGMGNVKTKLNDIDGLRGIMCPI</sequence>
<dbReference type="PANTHER" id="PTHR47700:SF2">
    <property type="entry name" value="CHITINASE"/>
    <property type="match status" value="1"/>
</dbReference>
<keyword evidence="12" id="KW-1133">Transmembrane helix</keyword>
<dbReference type="InterPro" id="IPR036861">
    <property type="entry name" value="Endochitinase-like_sf"/>
</dbReference>
<dbReference type="EC" id="3.2.1.14" evidence="3"/>
<evidence type="ECO:0000256" key="9">
    <source>
        <dbReference type="ARBA" id="ARBA00023295"/>
    </source>
</evidence>
<keyword evidence="13" id="KW-0732">Signal</keyword>
<feature type="transmembrane region" description="Helical" evidence="12">
    <location>
        <begin position="1214"/>
        <end position="1232"/>
    </location>
</feature>
<evidence type="ECO:0000259" key="15">
    <source>
        <dbReference type="PROSITE" id="PS51910"/>
    </source>
</evidence>
<dbReference type="InterPro" id="IPR001223">
    <property type="entry name" value="Glyco_hydro18_cat"/>
</dbReference>
<dbReference type="InterPro" id="IPR011583">
    <property type="entry name" value="Chitinase_II/V-like_cat"/>
</dbReference>
<evidence type="ECO:0000256" key="3">
    <source>
        <dbReference type="ARBA" id="ARBA00012729"/>
    </source>
</evidence>
<keyword evidence="4" id="KW-0147">Chitin-binding</keyword>
<evidence type="ECO:0000256" key="6">
    <source>
        <dbReference type="ARBA" id="ARBA00023024"/>
    </source>
</evidence>
<evidence type="ECO:0000313" key="16">
    <source>
        <dbReference type="EMBL" id="PVI08686.1"/>
    </source>
</evidence>
<dbReference type="Pfam" id="PF00704">
    <property type="entry name" value="Glyco_hydro_18"/>
    <property type="match status" value="1"/>
</dbReference>
<keyword evidence="8" id="KW-0119">Carbohydrate metabolism</keyword>
<keyword evidence="17" id="KW-1185">Reference proteome</keyword>
<dbReference type="Gene3D" id="3.20.20.80">
    <property type="entry name" value="Glycosidases"/>
    <property type="match status" value="1"/>
</dbReference>
<dbReference type="SMART" id="SM00636">
    <property type="entry name" value="Glyco_18"/>
    <property type="match status" value="1"/>
</dbReference>